<feature type="domain" description="Thiamin/hydroxymethyl pyrimidine-binding YkoF putative" evidence="1">
    <location>
        <begin position="14"/>
        <end position="94"/>
    </location>
</feature>
<gene>
    <name evidence="2" type="primary">ykoF</name>
    <name evidence="2" type="ORF">LRA02_11710</name>
</gene>
<accession>A0A512PMA6</accession>
<dbReference type="Gene3D" id="3.30.70.930">
    <property type="match status" value="2"/>
</dbReference>
<dbReference type="Pfam" id="PF07615">
    <property type="entry name" value="Ykof"/>
    <property type="match status" value="2"/>
</dbReference>
<dbReference type="AlphaFoldDB" id="A0A512PMA6"/>
<proteinExistence type="predicted"/>
<dbReference type="InterPro" id="IPR029756">
    <property type="entry name" value="MTH1187/YkoF-like"/>
</dbReference>
<evidence type="ECO:0000313" key="3">
    <source>
        <dbReference type="Proteomes" id="UP000321569"/>
    </source>
</evidence>
<organism evidence="2 3">
    <name type="scientific">Lentilactobacillus rapi</name>
    <dbReference type="NCBI Taxonomy" id="481723"/>
    <lineage>
        <taxon>Bacteria</taxon>
        <taxon>Bacillati</taxon>
        <taxon>Bacillota</taxon>
        <taxon>Bacilli</taxon>
        <taxon>Lactobacillales</taxon>
        <taxon>Lactobacillaceae</taxon>
        <taxon>Lentilactobacillus</taxon>
    </lineage>
</organism>
<dbReference type="STRING" id="1423795.FD12_GL001763"/>
<dbReference type="Proteomes" id="UP000321569">
    <property type="component" value="Unassembled WGS sequence"/>
</dbReference>
<feature type="domain" description="Thiamin/hydroxymethyl pyrimidine-binding YkoF putative" evidence="1">
    <location>
        <begin position="119"/>
        <end position="197"/>
    </location>
</feature>
<reference evidence="2 3" key="1">
    <citation type="submission" date="2019-07" db="EMBL/GenBank/DDBJ databases">
        <title>Whole genome shotgun sequence of Lactobacillus rapi NBRC 109618.</title>
        <authorList>
            <person name="Hosoyama A."/>
            <person name="Uohara A."/>
            <person name="Ohji S."/>
            <person name="Ichikawa N."/>
        </authorList>
    </citation>
    <scope>NUCLEOTIDE SEQUENCE [LARGE SCALE GENOMIC DNA]</scope>
    <source>
        <strain evidence="2 3">NBRC 109618</strain>
    </source>
</reference>
<evidence type="ECO:0000259" key="1">
    <source>
        <dbReference type="Pfam" id="PF07615"/>
    </source>
</evidence>
<name>A0A512PMA6_9LACO</name>
<comment type="caution">
    <text evidence="2">The sequence shown here is derived from an EMBL/GenBank/DDBJ whole genome shotgun (WGS) entry which is preliminary data.</text>
</comment>
<dbReference type="RefSeq" id="WP_054748387.1">
    <property type="nucleotide sequence ID" value="NZ_BKAM01000014.1"/>
</dbReference>
<protein>
    <submittedName>
        <fullName evidence="2">Putative HMP/thiamine-binding protein YkoF</fullName>
    </submittedName>
</protein>
<evidence type="ECO:0000313" key="2">
    <source>
        <dbReference type="EMBL" id="GEP72303.1"/>
    </source>
</evidence>
<dbReference type="InterPro" id="IPR011522">
    <property type="entry name" value="Thiamin/HMP-bd_put_YkoF"/>
</dbReference>
<dbReference type="EMBL" id="BKAM01000014">
    <property type="protein sequence ID" value="GEP72303.1"/>
    <property type="molecule type" value="Genomic_DNA"/>
</dbReference>
<sequence>MNIDCNIDGSVDVTGCKLSIYPMSDQFATIITDAIKQLNSLELPVWQKTDMFSTTYRGRQENVVNIVKTACQLAYTDSTHTVYELTFSKGCPGDTDADHYLNEEITPIKLGKTLPNMHVDCKYSFYAFGDADYMKDIEQIVNMAEAKGLNPEGMHYATKLSGSVNDLFDYFNEALSYAHEHIRHYVMEVTISVNSPSVSSN</sequence>
<dbReference type="SUPFAM" id="SSF89957">
    <property type="entry name" value="MTH1187/YkoF-like"/>
    <property type="match status" value="1"/>
</dbReference>
<dbReference type="OrthoDB" id="7767286at2"/>